<dbReference type="SUPFAM" id="SSF55073">
    <property type="entry name" value="Nucleotide cyclase"/>
    <property type="match status" value="1"/>
</dbReference>
<dbReference type="InterPro" id="IPR029787">
    <property type="entry name" value="Nucleotide_cyclase"/>
</dbReference>
<keyword evidence="4" id="KW-0732">Signal</keyword>
<protein>
    <recommendedName>
        <fullName evidence="1">diguanylate cyclase</fullName>
        <ecNumber evidence="1">2.7.7.65</ecNumber>
    </recommendedName>
</protein>
<comment type="catalytic activity">
    <reaction evidence="2">
        <text>2 GTP = 3',3'-c-di-GMP + 2 diphosphate</text>
        <dbReference type="Rhea" id="RHEA:24898"/>
        <dbReference type="ChEBI" id="CHEBI:33019"/>
        <dbReference type="ChEBI" id="CHEBI:37565"/>
        <dbReference type="ChEBI" id="CHEBI:58805"/>
        <dbReference type="EC" id="2.7.7.65"/>
    </reaction>
</comment>
<name>A0ABR8NZ44_9GAMM</name>
<dbReference type="EMBL" id="JACYFC010000003">
    <property type="protein sequence ID" value="MBD5771314.1"/>
    <property type="molecule type" value="Genomic_DNA"/>
</dbReference>
<evidence type="ECO:0000313" key="7">
    <source>
        <dbReference type="Proteomes" id="UP000604161"/>
    </source>
</evidence>
<dbReference type="EC" id="2.7.7.65" evidence="1"/>
<dbReference type="InterPro" id="IPR011990">
    <property type="entry name" value="TPR-like_helical_dom_sf"/>
</dbReference>
<proteinExistence type="predicted"/>
<dbReference type="CDD" id="cd01949">
    <property type="entry name" value="GGDEF"/>
    <property type="match status" value="1"/>
</dbReference>
<evidence type="ECO:0000256" key="4">
    <source>
        <dbReference type="SAM" id="SignalP"/>
    </source>
</evidence>
<dbReference type="PANTHER" id="PTHR45138">
    <property type="entry name" value="REGULATORY COMPONENTS OF SENSORY TRANSDUCTION SYSTEM"/>
    <property type="match status" value="1"/>
</dbReference>
<feature type="chain" id="PRO_5046621835" description="diguanylate cyclase" evidence="4">
    <location>
        <begin position="31"/>
        <end position="614"/>
    </location>
</feature>
<feature type="domain" description="GGDEF" evidence="5">
    <location>
        <begin position="491"/>
        <end position="614"/>
    </location>
</feature>
<keyword evidence="3" id="KW-0812">Transmembrane</keyword>
<keyword evidence="3" id="KW-1133">Transmembrane helix</keyword>
<dbReference type="SMART" id="SM00267">
    <property type="entry name" value="GGDEF"/>
    <property type="match status" value="1"/>
</dbReference>
<dbReference type="InterPro" id="IPR000160">
    <property type="entry name" value="GGDEF_dom"/>
</dbReference>
<dbReference type="PANTHER" id="PTHR45138:SF9">
    <property type="entry name" value="DIGUANYLATE CYCLASE DGCM-RELATED"/>
    <property type="match status" value="1"/>
</dbReference>
<dbReference type="PROSITE" id="PS50887">
    <property type="entry name" value="GGDEF"/>
    <property type="match status" value="1"/>
</dbReference>
<dbReference type="Gene3D" id="1.25.40.10">
    <property type="entry name" value="Tetratricopeptide repeat domain"/>
    <property type="match status" value="2"/>
</dbReference>
<keyword evidence="7" id="KW-1185">Reference proteome</keyword>
<dbReference type="RefSeq" id="WP_191594706.1">
    <property type="nucleotide sequence ID" value="NZ_JACYFC010000003.1"/>
</dbReference>
<evidence type="ECO:0000259" key="5">
    <source>
        <dbReference type="PROSITE" id="PS50887"/>
    </source>
</evidence>
<sequence length="614" mass="70873">MLSTKRKKPKFIISYSFIFLLWHFTSIANAESLEPSIEHIKEALYSGDNVSINNKLSIFIANTDSLSEADYTPISAKISLLLRETKQTTATQNVAKWLNSDVAKAMQKNVRFRWMMIISYDLMFFTEFLIAKNMLEQELEAIKTWTPTTNDSKVTQANLYHIYGQLLVRQKLVAEALPYFYQAEKWFKEVDENHPSIFVINIILGEAFLHARDYVKAEQYAYKALNTIPEGRVDAISYLNAILASALEQQQRPEDAMKVISNYLANPVDPRQDYFLYFCLVHIEVLRDLGKLKEALTLAKDTYTLAQEIGNKDYLKDASRHLGFLQAYFGNMESAETLLRKAMDSPSDIRQGAPINAYLDYTEVLEQLGKHQVALNYFRLYHNAYIEEHERINQITIANLELHQENLRLEQQQILSKAQLALAKANENRTQLKNHVFMWAALILLIIVTTIFIMLLQLRRRSHQLHEMAVSDQLTKLGNRHAFLQALNNPSYTLLIIADIDSLKHYNDHYGHQKGDELIKNYAEQMKNVLSTQQAELFRIGGDEFAILIDHDVPIDTIEQWMHNAIQQTKNEGFSKIGASYGIAKRSEISTDYDWISVADQRMYEMKKSNKSNT</sequence>
<evidence type="ECO:0000256" key="1">
    <source>
        <dbReference type="ARBA" id="ARBA00012528"/>
    </source>
</evidence>
<dbReference type="SUPFAM" id="SSF48452">
    <property type="entry name" value="TPR-like"/>
    <property type="match status" value="1"/>
</dbReference>
<feature type="transmembrane region" description="Helical" evidence="3">
    <location>
        <begin position="436"/>
        <end position="458"/>
    </location>
</feature>
<comment type="caution">
    <text evidence="6">The sequence shown here is derived from an EMBL/GenBank/DDBJ whole genome shotgun (WGS) entry which is preliminary data.</text>
</comment>
<dbReference type="Gene3D" id="3.30.70.270">
    <property type="match status" value="1"/>
</dbReference>
<dbReference type="NCBIfam" id="TIGR00254">
    <property type="entry name" value="GGDEF"/>
    <property type="match status" value="1"/>
</dbReference>
<dbReference type="InterPro" id="IPR043128">
    <property type="entry name" value="Rev_trsase/Diguanyl_cyclase"/>
</dbReference>
<evidence type="ECO:0000256" key="3">
    <source>
        <dbReference type="SAM" id="Phobius"/>
    </source>
</evidence>
<gene>
    <name evidence="6" type="ORF">IF202_09655</name>
</gene>
<organism evidence="6 7">
    <name type="scientific">Marinomonas colpomeniae</name>
    <dbReference type="NCBI Taxonomy" id="2774408"/>
    <lineage>
        <taxon>Bacteria</taxon>
        <taxon>Pseudomonadati</taxon>
        <taxon>Pseudomonadota</taxon>
        <taxon>Gammaproteobacteria</taxon>
        <taxon>Oceanospirillales</taxon>
        <taxon>Oceanospirillaceae</taxon>
        <taxon>Marinomonas</taxon>
    </lineage>
</organism>
<feature type="signal peptide" evidence="4">
    <location>
        <begin position="1"/>
        <end position="30"/>
    </location>
</feature>
<reference evidence="6 7" key="1">
    <citation type="submission" date="2020-09" db="EMBL/GenBank/DDBJ databases">
        <title>Marinomonas sp. nov., isolated from the cysticercosis algae of Qingdao, China.</title>
        <authorList>
            <person name="Sun X."/>
        </authorList>
    </citation>
    <scope>NUCLEOTIDE SEQUENCE [LARGE SCALE GENOMIC DNA]</scope>
    <source>
        <strain evidence="6 7">SM2066</strain>
    </source>
</reference>
<dbReference type="InterPro" id="IPR050469">
    <property type="entry name" value="Diguanylate_Cyclase"/>
</dbReference>
<keyword evidence="3" id="KW-0472">Membrane</keyword>
<dbReference type="Proteomes" id="UP000604161">
    <property type="component" value="Unassembled WGS sequence"/>
</dbReference>
<evidence type="ECO:0000313" key="6">
    <source>
        <dbReference type="EMBL" id="MBD5771314.1"/>
    </source>
</evidence>
<dbReference type="Pfam" id="PF00990">
    <property type="entry name" value="GGDEF"/>
    <property type="match status" value="1"/>
</dbReference>
<accession>A0ABR8NZ44</accession>
<evidence type="ECO:0000256" key="2">
    <source>
        <dbReference type="ARBA" id="ARBA00034247"/>
    </source>
</evidence>